<sequence>MSIEKAFLDSLGLSFFEGQNPQLLLNYNKDPEQGPPSLGHLTACDYVEKSYITKELFDSYYKFTFVRNPWARLVSIYRYFEYHRYLKFEDFLVKIFPKLQQERSYFVMPQYDYIFCGKGNKKLDFVGKFENLKEDFKVIQKNMAFPVGSLEHINKRNLNYNWYSRWNLKFVARQLKKNPEYISRINLRQKAKSKYQDYYNSNTKAIVSEFYKKDIEYFNYQFEA</sequence>
<dbReference type="InterPro" id="IPR005331">
    <property type="entry name" value="Sulfotransferase"/>
</dbReference>
<dbReference type="AlphaFoldDB" id="A0A9X1UZZ2"/>
<accession>A0A9X1UZZ2</accession>
<dbReference type="Proteomes" id="UP001139226">
    <property type="component" value="Unassembled WGS sequence"/>
</dbReference>
<proteinExistence type="predicted"/>
<dbReference type="Pfam" id="PF03567">
    <property type="entry name" value="Sulfotransfer_2"/>
    <property type="match status" value="1"/>
</dbReference>
<dbReference type="GO" id="GO:0016020">
    <property type="term" value="C:membrane"/>
    <property type="evidence" value="ECO:0007669"/>
    <property type="project" value="InterPro"/>
</dbReference>
<keyword evidence="2" id="KW-1185">Reference proteome</keyword>
<evidence type="ECO:0000313" key="1">
    <source>
        <dbReference type="EMBL" id="MCH4821595.1"/>
    </source>
</evidence>
<gene>
    <name evidence="1" type="ORF">ML462_00280</name>
</gene>
<dbReference type="GO" id="GO:0008146">
    <property type="term" value="F:sulfotransferase activity"/>
    <property type="evidence" value="ECO:0007669"/>
    <property type="project" value="InterPro"/>
</dbReference>
<organism evidence="1 2">
    <name type="scientific">Christiangramia lutea</name>
    <dbReference type="NCBI Taxonomy" id="1607951"/>
    <lineage>
        <taxon>Bacteria</taxon>
        <taxon>Pseudomonadati</taxon>
        <taxon>Bacteroidota</taxon>
        <taxon>Flavobacteriia</taxon>
        <taxon>Flavobacteriales</taxon>
        <taxon>Flavobacteriaceae</taxon>
        <taxon>Christiangramia</taxon>
    </lineage>
</organism>
<comment type="caution">
    <text evidence="1">The sequence shown here is derived from an EMBL/GenBank/DDBJ whole genome shotgun (WGS) entry which is preliminary data.</text>
</comment>
<dbReference type="EMBL" id="JAKVTV010000001">
    <property type="protein sequence ID" value="MCH4821595.1"/>
    <property type="molecule type" value="Genomic_DNA"/>
</dbReference>
<evidence type="ECO:0000313" key="2">
    <source>
        <dbReference type="Proteomes" id="UP001139226"/>
    </source>
</evidence>
<reference evidence="1" key="1">
    <citation type="submission" date="2022-03" db="EMBL/GenBank/DDBJ databases">
        <title>Gramella crocea sp. nov., isolated from activated sludge of a seafood processing plant.</title>
        <authorList>
            <person name="Zhang X."/>
        </authorList>
    </citation>
    <scope>NUCLEOTIDE SEQUENCE</scope>
    <source>
        <strain evidence="1">YJ019</strain>
    </source>
</reference>
<protein>
    <submittedName>
        <fullName evidence="1">Sulfotransferase family protein</fullName>
    </submittedName>
</protein>
<name>A0A9X1UZZ2_9FLAO</name>